<dbReference type="PROSITE" id="PS51795">
    <property type="entry name" value="ZF_FLZ"/>
    <property type="match status" value="1"/>
</dbReference>
<keyword evidence="6" id="KW-1185">Reference proteome</keyword>
<evidence type="ECO:0000256" key="1">
    <source>
        <dbReference type="ARBA" id="ARBA00009374"/>
    </source>
</evidence>
<keyword evidence="2" id="KW-0479">Metal-binding</keyword>
<dbReference type="Proteomes" id="UP000504609">
    <property type="component" value="Unplaced"/>
</dbReference>
<reference evidence="7" key="1">
    <citation type="submission" date="2025-08" db="UniProtKB">
        <authorList>
            <consortium name="RefSeq"/>
        </authorList>
    </citation>
    <scope>IDENTIFICATION</scope>
    <source>
        <tissue evidence="7">Young leaves</tissue>
    </source>
</reference>
<proteinExistence type="inferred from homology"/>
<dbReference type="AlphaFoldDB" id="A0A6J1H4L3"/>
<evidence type="ECO:0000256" key="2">
    <source>
        <dbReference type="ARBA" id="ARBA00022723"/>
    </source>
</evidence>
<evidence type="ECO:0000259" key="5">
    <source>
        <dbReference type="PROSITE" id="PS51795"/>
    </source>
</evidence>
<protein>
    <submittedName>
        <fullName evidence="7">Uncharacterized protein LOC111459546</fullName>
    </submittedName>
</protein>
<dbReference type="GO" id="GO:0008270">
    <property type="term" value="F:zinc ion binding"/>
    <property type="evidence" value="ECO:0007669"/>
    <property type="project" value="UniProtKB-KW"/>
</dbReference>
<feature type="domain" description="FLZ-type" evidence="5">
    <location>
        <begin position="81"/>
        <end position="125"/>
    </location>
</feature>
<dbReference type="InterPro" id="IPR044533">
    <property type="entry name" value="FLZ1/2/3"/>
</dbReference>
<dbReference type="Pfam" id="PF04570">
    <property type="entry name" value="zf-FLZ"/>
    <property type="match status" value="1"/>
</dbReference>
<dbReference type="PANTHER" id="PTHR46057">
    <property type="entry name" value="FCS-LIKE ZINC FINGER 1-RELATED"/>
    <property type="match status" value="1"/>
</dbReference>
<feature type="zinc finger region" description="FLZ-type" evidence="4">
    <location>
        <begin position="81"/>
        <end position="125"/>
    </location>
</feature>
<comment type="similarity">
    <text evidence="1">Belongs to the FLZ family.</text>
</comment>
<dbReference type="GeneID" id="111459546"/>
<organism evidence="6 7">
    <name type="scientific">Cucurbita moschata</name>
    <name type="common">Winter crookneck squash</name>
    <name type="synonym">Cucurbita pepo var. moschata</name>
    <dbReference type="NCBI Taxonomy" id="3662"/>
    <lineage>
        <taxon>Eukaryota</taxon>
        <taxon>Viridiplantae</taxon>
        <taxon>Streptophyta</taxon>
        <taxon>Embryophyta</taxon>
        <taxon>Tracheophyta</taxon>
        <taxon>Spermatophyta</taxon>
        <taxon>Magnoliopsida</taxon>
        <taxon>eudicotyledons</taxon>
        <taxon>Gunneridae</taxon>
        <taxon>Pentapetalae</taxon>
        <taxon>rosids</taxon>
        <taxon>fabids</taxon>
        <taxon>Cucurbitales</taxon>
        <taxon>Cucurbitaceae</taxon>
        <taxon>Cucurbiteae</taxon>
        <taxon>Cucurbita</taxon>
    </lineage>
</organism>
<evidence type="ECO:0000313" key="7">
    <source>
        <dbReference type="RefSeq" id="XP_022958269.1"/>
    </source>
</evidence>
<dbReference type="InterPro" id="IPR007650">
    <property type="entry name" value="Zf-FLZ_dom"/>
</dbReference>
<keyword evidence="3" id="KW-0863">Zinc-finger</keyword>
<sequence>MDASVRMPYFFVEDDGSDSFLDVEAGFSGNQYSQYPHLFFPRPRICHGGAHPCGGSRNISISCSSISPRFCRGRFEDHPYRFLEACFLCKKALNDDKDIFMYRGDTPFCSEECRQKQIDMDEAKEHKMNLSSSLKAMRNLDQSTSTDKSITNHDCCFLVGTVVAA</sequence>
<name>A0A6J1H4L3_CUCMO</name>
<dbReference type="PANTHER" id="PTHR46057:SF9">
    <property type="entry name" value="FCS-LIKE ZINC FINGER 1"/>
    <property type="match status" value="1"/>
</dbReference>
<evidence type="ECO:0000256" key="3">
    <source>
        <dbReference type="ARBA" id="ARBA00022771"/>
    </source>
</evidence>
<evidence type="ECO:0000256" key="4">
    <source>
        <dbReference type="PROSITE-ProRule" id="PRU01131"/>
    </source>
</evidence>
<accession>A0A6J1H4L3</accession>
<gene>
    <name evidence="7" type="primary">LOC111459546</name>
</gene>
<dbReference type="RefSeq" id="XP_022958269.1">
    <property type="nucleotide sequence ID" value="XM_023102501.1"/>
</dbReference>
<evidence type="ECO:0000313" key="6">
    <source>
        <dbReference type="Proteomes" id="UP000504609"/>
    </source>
</evidence>
<dbReference type="KEGG" id="cmos:111459546"/>
<keyword evidence="3" id="KW-0862">Zinc</keyword>